<dbReference type="OrthoDB" id="5189233at2"/>
<keyword evidence="4" id="KW-1185">Reference proteome</keyword>
<feature type="transmembrane region" description="Helical" evidence="2">
    <location>
        <begin position="126"/>
        <end position="150"/>
    </location>
</feature>
<feature type="transmembrane region" description="Helical" evidence="2">
    <location>
        <begin position="94"/>
        <end position="114"/>
    </location>
</feature>
<dbReference type="Proteomes" id="UP000308760">
    <property type="component" value="Unassembled WGS sequence"/>
</dbReference>
<feature type="transmembrane region" description="Helical" evidence="2">
    <location>
        <begin position="280"/>
        <end position="304"/>
    </location>
</feature>
<reference evidence="3 4" key="2">
    <citation type="submission" date="2019-05" db="EMBL/GenBank/DDBJ databases">
        <title>Glycomyces buryatensis sp. nov.</title>
        <authorList>
            <person name="Nikitina E."/>
        </authorList>
    </citation>
    <scope>NUCLEOTIDE SEQUENCE [LARGE SCALE GENOMIC DNA]</scope>
    <source>
        <strain evidence="3 4">18</strain>
    </source>
</reference>
<feature type="transmembrane region" description="Helical" evidence="2">
    <location>
        <begin position="367"/>
        <end position="391"/>
    </location>
</feature>
<feature type="transmembrane region" description="Helical" evidence="2">
    <location>
        <begin position="231"/>
        <end position="254"/>
    </location>
</feature>
<feature type="region of interest" description="Disordered" evidence="1">
    <location>
        <begin position="409"/>
        <end position="456"/>
    </location>
</feature>
<evidence type="ECO:0000313" key="4">
    <source>
        <dbReference type="Proteomes" id="UP000308760"/>
    </source>
</evidence>
<comment type="caution">
    <text evidence="3">The sequence shown here is derived from an EMBL/GenBank/DDBJ whole genome shotgun (WGS) entry which is preliminary data.</text>
</comment>
<evidence type="ECO:0000313" key="3">
    <source>
        <dbReference type="EMBL" id="THV43607.1"/>
    </source>
</evidence>
<evidence type="ECO:0000256" key="2">
    <source>
        <dbReference type="SAM" id="Phobius"/>
    </source>
</evidence>
<dbReference type="RefSeq" id="WP_136532605.1">
    <property type="nucleotide sequence ID" value="NZ_STGY01000001.1"/>
</dbReference>
<keyword evidence="2" id="KW-0812">Transmembrane</keyword>
<feature type="region of interest" description="Disordered" evidence="1">
    <location>
        <begin position="1"/>
        <end position="29"/>
    </location>
</feature>
<dbReference type="AlphaFoldDB" id="A0A4S8QFW6"/>
<feature type="compositionally biased region" description="Low complexity" evidence="1">
    <location>
        <begin position="409"/>
        <end position="447"/>
    </location>
</feature>
<feature type="transmembrane region" description="Helical" evidence="2">
    <location>
        <begin position="311"/>
        <end position="333"/>
    </location>
</feature>
<feature type="transmembrane region" description="Helical" evidence="2">
    <location>
        <begin position="156"/>
        <end position="177"/>
    </location>
</feature>
<feature type="compositionally biased region" description="Pro residues" evidence="1">
    <location>
        <begin position="1"/>
        <end position="11"/>
    </location>
</feature>
<feature type="transmembrane region" description="Helical" evidence="2">
    <location>
        <begin position="65"/>
        <end position="88"/>
    </location>
</feature>
<evidence type="ECO:0000256" key="1">
    <source>
        <dbReference type="SAM" id="MobiDB-lite"/>
    </source>
</evidence>
<dbReference type="EMBL" id="STGY01000001">
    <property type="protein sequence ID" value="THV43607.1"/>
    <property type="molecule type" value="Genomic_DNA"/>
</dbReference>
<sequence length="456" mass="47975">MAFPPQQPTGPPGFQGSPSPYSAPSPAPQMAGPGGAYGPMDIAPGQMMPGQMPSPQMTMAKPGTVLGIQVILWIFAALAAVGDVFSAISTFDTFTIWGALALAYSIYSTIQALFTPVQIARGKRWAWILNVISSAVGLALSVLIIVMGSMAIEYTVLPLIMGIALAAIQGTLLCLLCSKSARQWILMHRIQRGEVQVAGMPGMAGGAPVMAAPGMAMGAPQVERPAVRPQAATIAVFAAWALAVVGAFGFYVIISAAMDEDAFLFARAASIDVLAYGDQWLHVGVPIFGFPVVLVCAVITAIGLAKGRAGARVFGVILSVFVIVLGATMLFAFSSEFEGFAEQYSEYQEAVDAGAPVFDDLETVHRYWVMSAISRWALVALSVALLALMLMPGVKAWTPKQPPRPLIMMVPGQPAQPMMQPQAAAGYGPPQQPGPASYGPPHQQTPGQYPPGPQQY</sequence>
<keyword evidence="2" id="KW-0472">Membrane</keyword>
<proteinExistence type="predicted"/>
<keyword evidence="2" id="KW-1133">Transmembrane helix</keyword>
<accession>A0A4S8QFW6</accession>
<gene>
    <name evidence="3" type="ORF">FAB82_00690</name>
</gene>
<reference evidence="4" key="1">
    <citation type="submission" date="2019-04" db="EMBL/GenBank/DDBJ databases">
        <title>Nocardioides xinjiangensis sp. nov.</title>
        <authorList>
            <person name="Liu S."/>
        </authorList>
    </citation>
    <scope>NUCLEOTIDE SEQUENCE [LARGE SCALE GENOMIC DNA]</scope>
    <source>
        <strain evidence="4">18</strain>
    </source>
</reference>
<protein>
    <submittedName>
        <fullName evidence="3">Uncharacterized protein</fullName>
    </submittedName>
</protein>
<name>A0A4S8QFW6_9ACTN</name>
<organism evidence="3 4">
    <name type="scientific">Glycomyces buryatensis</name>
    <dbReference type="NCBI Taxonomy" id="2570927"/>
    <lineage>
        <taxon>Bacteria</taxon>
        <taxon>Bacillati</taxon>
        <taxon>Actinomycetota</taxon>
        <taxon>Actinomycetes</taxon>
        <taxon>Glycomycetales</taxon>
        <taxon>Glycomycetaceae</taxon>
        <taxon>Glycomyces</taxon>
    </lineage>
</organism>